<reference evidence="1" key="1">
    <citation type="journal article" date="2015" name="Nature">
        <title>Complex archaea that bridge the gap between prokaryotes and eukaryotes.</title>
        <authorList>
            <person name="Spang A."/>
            <person name="Saw J.H."/>
            <person name="Jorgensen S.L."/>
            <person name="Zaremba-Niedzwiedzka K."/>
            <person name="Martijn J."/>
            <person name="Lind A.E."/>
            <person name="van Eijk R."/>
            <person name="Schleper C."/>
            <person name="Guy L."/>
            <person name="Ettema T.J."/>
        </authorList>
    </citation>
    <scope>NUCLEOTIDE SEQUENCE</scope>
</reference>
<protein>
    <submittedName>
        <fullName evidence="1">Uncharacterized protein</fullName>
    </submittedName>
</protein>
<dbReference type="AlphaFoldDB" id="A0A0F9DD83"/>
<gene>
    <name evidence="1" type="ORF">LCGC14_2212630</name>
</gene>
<name>A0A0F9DD83_9ZZZZ</name>
<dbReference type="EMBL" id="LAZR01029396">
    <property type="protein sequence ID" value="KKL59703.1"/>
    <property type="molecule type" value="Genomic_DNA"/>
</dbReference>
<sequence length="92" mass="9760">MEHTPGPWTISLSRAGLTISLGQWDIAHILGQGRKADANARLIASAPALLEALEGLLDSGRGSDEIAHALDIPIERIWQARAAIEAAIEATK</sequence>
<accession>A0A0F9DD83</accession>
<evidence type="ECO:0000313" key="1">
    <source>
        <dbReference type="EMBL" id="KKL59703.1"/>
    </source>
</evidence>
<organism evidence="1">
    <name type="scientific">marine sediment metagenome</name>
    <dbReference type="NCBI Taxonomy" id="412755"/>
    <lineage>
        <taxon>unclassified sequences</taxon>
        <taxon>metagenomes</taxon>
        <taxon>ecological metagenomes</taxon>
    </lineage>
</organism>
<proteinExistence type="predicted"/>
<comment type="caution">
    <text evidence="1">The sequence shown here is derived from an EMBL/GenBank/DDBJ whole genome shotgun (WGS) entry which is preliminary data.</text>
</comment>